<sequence>MTSKVPQPYDTLETGRRLRPGWARDGMRKPAMPSCPAPVARTAGASEHHPSEASGESGSRRRVAVGDRPSICFSLSPPHLNLPPTCNVRAAGLVVPGGRVMVDGNGRWEHAHRNKTRARKPDEETKLQKATMRVYGFRRLIGIT</sequence>
<evidence type="ECO:0000313" key="2">
    <source>
        <dbReference type="EMBL" id="KAK8129947.1"/>
    </source>
</evidence>
<reference evidence="2 3" key="1">
    <citation type="submission" date="2023-01" db="EMBL/GenBank/DDBJ databases">
        <title>Analysis of 21 Apiospora genomes using comparative genomics revels a genus with tremendous synthesis potential of carbohydrate active enzymes and secondary metabolites.</title>
        <authorList>
            <person name="Sorensen T."/>
        </authorList>
    </citation>
    <scope>NUCLEOTIDE SEQUENCE [LARGE SCALE GENOMIC DNA]</scope>
    <source>
        <strain evidence="2 3">CBS 117206</strain>
    </source>
</reference>
<dbReference type="EMBL" id="JAQQWP010000002">
    <property type="protein sequence ID" value="KAK8129947.1"/>
    <property type="molecule type" value="Genomic_DNA"/>
</dbReference>
<protein>
    <submittedName>
        <fullName evidence="2">Uncharacterized protein</fullName>
    </submittedName>
</protein>
<evidence type="ECO:0000256" key="1">
    <source>
        <dbReference type="SAM" id="MobiDB-lite"/>
    </source>
</evidence>
<dbReference type="AlphaFoldDB" id="A0AAW0R7U9"/>
<feature type="region of interest" description="Disordered" evidence="1">
    <location>
        <begin position="1"/>
        <end position="65"/>
    </location>
</feature>
<keyword evidence="3" id="KW-1185">Reference proteome</keyword>
<evidence type="ECO:0000313" key="3">
    <source>
        <dbReference type="Proteomes" id="UP001392437"/>
    </source>
</evidence>
<name>A0AAW0R7U9_9PEZI</name>
<gene>
    <name evidence="2" type="ORF">PG999_002327</name>
</gene>
<dbReference type="Proteomes" id="UP001392437">
    <property type="component" value="Unassembled WGS sequence"/>
</dbReference>
<comment type="caution">
    <text evidence="2">The sequence shown here is derived from an EMBL/GenBank/DDBJ whole genome shotgun (WGS) entry which is preliminary data.</text>
</comment>
<proteinExistence type="predicted"/>
<accession>A0AAW0R7U9</accession>
<organism evidence="2 3">
    <name type="scientific">Apiospora kogelbergensis</name>
    <dbReference type="NCBI Taxonomy" id="1337665"/>
    <lineage>
        <taxon>Eukaryota</taxon>
        <taxon>Fungi</taxon>
        <taxon>Dikarya</taxon>
        <taxon>Ascomycota</taxon>
        <taxon>Pezizomycotina</taxon>
        <taxon>Sordariomycetes</taxon>
        <taxon>Xylariomycetidae</taxon>
        <taxon>Amphisphaeriales</taxon>
        <taxon>Apiosporaceae</taxon>
        <taxon>Apiospora</taxon>
    </lineage>
</organism>